<dbReference type="Proteomes" id="UP001549086">
    <property type="component" value="Unassembled WGS sequence"/>
</dbReference>
<proteinExistence type="predicted"/>
<reference evidence="1 2" key="1">
    <citation type="submission" date="2024-06" db="EMBL/GenBank/DDBJ databases">
        <title>Genomic Encyclopedia of Type Strains, Phase IV (KMG-IV): sequencing the most valuable type-strain genomes for metagenomic binning, comparative biology and taxonomic classification.</title>
        <authorList>
            <person name="Goeker M."/>
        </authorList>
    </citation>
    <scope>NUCLEOTIDE SEQUENCE [LARGE SCALE GENOMIC DNA]</scope>
    <source>
        <strain evidence="1 2">DSM 23649</strain>
    </source>
</reference>
<accession>A0ABV2HH69</accession>
<gene>
    <name evidence="1" type="ORF">ABID23_000990</name>
</gene>
<dbReference type="RefSeq" id="WP_354189810.1">
    <property type="nucleotide sequence ID" value="NZ_JBEPLI010000008.1"/>
</dbReference>
<name>A0ABV2HH69_9HYPH</name>
<dbReference type="EMBL" id="JBEPLI010000008">
    <property type="protein sequence ID" value="MET3589902.1"/>
    <property type="molecule type" value="Genomic_DNA"/>
</dbReference>
<protein>
    <submittedName>
        <fullName evidence="1">Uncharacterized protein</fullName>
    </submittedName>
</protein>
<evidence type="ECO:0000313" key="2">
    <source>
        <dbReference type="Proteomes" id="UP001549086"/>
    </source>
</evidence>
<sequence length="70" mass="7994">MYCVFLGDVISAIGRQSWAEYKAVKTGESHWFAVVFSLCFMASKNGVIQSMEMMYFFTLLFLSFKRGSLS</sequence>
<evidence type="ECO:0000313" key="1">
    <source>
        <dbReference type="EMBL" id="MET3589902.1"/>
    </source>
</evidence>
<keyword evidence="2" id="KW-1185">Reference proteome</keyword>
<organism evidence="1 2">
    <name type="scientific">Bartonella silvatica</name>
    <dbReference type="NCBI Taxonomy" id="357760"/>
    <lineage>
        <taxon>Bacteria</taxon>
        <taxon>Pseudomonadati</taxon>
        <taxon>Pseudomonadota</taxon>
        <taxon>Alphaproteobacteria</taxon>
        <taxon>Hyphomicrobiales</taxon>
        <taxon>Bartonellaceae</taxon>
        <taxon>Bartonella</taxon>
    </lineage>
</organism>
<comment type="caution">
    <text evidence="1">The sequence shown here is derived from an EMBL/GenBank/DDBJ whole genome shotgun (WGS) entry which is preliminary data.</text>
</comment>